<dbReference type="InterPro" id="IPR019775">
    <property type="entry name" value="WD40_repeat_CS"/>
</dbReference>
<dbReference type="InterPro" id="IPR036322">
    <property type="entry name" value="WD40_repeat_dom_sf"/>
</dbReference>
<feature type="repeat" description="WD" evidence="3">
    <location>
        <begin position="719"/>
        <end position="760"/>
    </location>
</feature>
<keyword evidence="6" id="KW-1185">Reference proteome</keyword>
<dbReference type="InterPro" id="IPR011047">
    <property type="entry name" value="Quinoprotein_ADH-like_sf"/>
</dbReference>
<dbReference type="Pfam" id="PF17908">
    <property type="entry name" value="APAF1_C"/>
    <property type="match status" value="1"/>
</dbReference>
<evidence type="ECO:0000256" key="3">
    <source>
        <dbReference type="PROSITE-ProRule" id="PRU00221"/>
    </source>
</evidence>
<dbReference type="PANTHER" id="PTHR19879:SF9">
    <property type="entry name" value="TRANSCRIPTION INITIATION FACTOR TFIID SUBUNIT 5"/>
    <property type="match status" value="1"/>
</dbReference>
<evidence type="ECO:0000259" key="5">
    <source>
        <dbReference type="Pfam" id="PF17908"/>
    </source>
</evidence>
<name>A0ABM0M4D1_SACKO</name>
<dbReference type="PRINTS" id="PR00320">
    <property type="entry name" value="GPROTEINBRPT"/>
</dbReference>
<evidence type="ECO:0000256" key="1">
    <source>
        <dbReference type="ARBA" id="ARBA00022574"/>
    </source>
</evidence>
<dbReference type="Pfam" id="PF00400">
    <property type="entry name" value="WD40"/>
    <property type="match status" value="10"/>
</dbReference>
<evidence type="ECO:0000313" key="7">
    <source>
        <dbReference type="RefSeq" id="XP_006814872.1"/>
    </source>
</evidence>
<feature type="repeat" description="WD" evidence="3">
    <location>
        <begin position="464"/>
        <end position="497"/>
    </location>
</feature>
<feature type="domain" description="APAF-1 helical" evidence="5">
    <location>
        <begin position="280"/>
        <end position="337"/>
    </location>
</feature>
<evidence type="ECO:0000256" key="4">
    <source>
        <dbReference type="SAM" id="MobiDB-lite"/>
    </source>
</evidence>
<dbReference type="Gene3D" id="2.130.10.10">
    <property type="entry name" value="YVTN repeat-like/Quinoprotein amine dehydrogenase"/>
    <property type="match status" value="6"/>
</dbReference>
<feature type="repeat" description="WD" evidence="3">
    <location>
        <begin position="633"/>
        <end position="674"/>
    </location>
</feature>
<organism evidence="6 7">
    <name type="scientific">Saccoglossus kowalevskii</name>
    <name type="common">Acorn worm</name>
    <dbReference type="NCBI Taxonomy" id="10224"/>
    <lineage>
        <taxon>Eukaryota</taxon>
        <taxon>Metazoa</taxon>
        <taxon>Hemichordata</taxon>
        <taxon>Enteropneusta</taxon>
        <taxon>Harrimaniidae</taxon>
        <taxon>Saccoglossus</taxon>
    </lineage>
</organism>
<feature type="repeat" description="WD" evidence="3">
    <location>
        <begin position="507"/>
        <end position="548"/>
    </location>
</feature>
<evidence type="ECO:0000313" key="6">
    <source>
        <dbReference type="Proteomes" id="UP000694865"/>
    </source>
</evidence>
<proteinExistence type="predicted"/>
<feature type="repeat" description="WD" evidence="3">
    <location>
        <begin position="1107"/>
        <end position="1141"/>
    </location>
</feature>
<dbReference type="CDD" id="cd00200">
    <property type="entry name" value="WD40"/>
    <property type="match status" value="1"/>
</dbReference>
<reference evidence="7" key="1">
    <citation type="submission" date="2025-08" db="UniProtKB">
        <authorList>
            <consortium name="RefSeq"/>
        </authorList>
    </citation>
    <scope>IDENTIFICATION</scope>
    <source>
        <tissue evidence="7">Testes</tissue>
    </source>
</reference>
<evidence type="ECO:0000256" key="2">
    <source>
        <dbReference type="ARBA" id="ARBA00022737"/>
    </source>
</evidence>
<dbReference type="InterPro" id="IPR015943">
    <property type="entry name" value="WD40/YVTN_repeat-like_dom_sf"/>
</dbReference>
<dbReference type="InterPro" id="IPR042197">
    <property type="entry name" value="Apaf_helical"/>
</dbReference>
<protein>
    <submittedName>
        <fullName evidence="7">Apoptotic protease-activating factor 1-like</fullName>
    </submittedName>
</protein>
<dbReference type="SUPFAM" id="SSF50978">
    <property type="entry name" value="WD40 repeat-like"/>
    <property type="match status" value="1"/>
</dbReference>
<dbReference type="InterPro" id="IPR041452">
    <property type="entry name" value="APAF1_C"/>
</dbReference>
<dbReference type="Proteomes" id="UP000694865">
    <property type="component" value="Unplaced"/>
</dbReference>
<dbReference type="InterPro" id="IPR001680">
    <property type="entry name" value="WD40_rpt"/>
</dbReference>
<feature type="compositionally biased region" description="Polar residues" evidence="4">
    <location>
        <begin position="1275"/>
        <end position="1294"/>
    </location>
</feature>
<dbReference type="InterPro" id="IPR027417">
    <property type="entry name" value="P-loop_NTPase"/>
</dbReference>
<feature type="repeat" description="WD" evidence="3">
    <location>
        <begin position="675"/>
        <end position="707"/>
    </location>
</feature>
<dbReference type="Gene3D" id="1.25.40.370">
    <property type="match status" value="1"/>
</dbReference>
<dbReference type="SUPFAM" id="SSF50998">
    <property type="entry name" value="Quinoprotein alcohol dehydrogenase-like"/>
    <property type="match status" value="2"/>
</dbReference>
<dbReference type="PROSITE" id="PS00678">
    <property type="entry name" value="WD_REPEATS_1"/>
    <property type="match status" value="3"/>
</dbReference>
<dbReference type="Gene3D" id="1.10.8.430">
    <property type="entry name" value="Helical domain of apoptotic protease-activating factors"/>
    <property type="match status" value="1"/>
</dbReference>
<dbReference type="InterPro" id="IPR020472">
    <property type="entry name" value="WD40_PAC1"/>
</dbReference>
<sequence length="1374" mass="152748">MLGPKCCMLITTRNEKVLTCHNAKTYKLGKLDAEQSRAMFLKYANTDEDFIKQFELGKQVNEFLEILKNYPLAITLIGSALRTTGIHVNTGKVQRKWKLRLKQLRTRNTFWENQADQLKNPNYNHTLLGAFDVSYNFLGNELNSDAQNVIQRRFLDFALFPDDTNVPFNVLHKLWVDGDEDQLENDLDILTESSLISCTTNQDGKESYKVHDLVLQYAQHKFEDVLGKGSLYQRQCYLIDQYRDDCNRQDLSCPKQPNSLHEIHAEDGKDDVFPWWKIHSDGYIYTHLVHHLMKAGFDKEVRLLLISYQWIKTKLTHTDIASVISDYEQYFKLKYVDESTDIMYAALTFTAPVVAKHNDQLPNQLLGSLVDVDNPEVNVIVEQINNDLKSSKSNCLLPLTSCLTQPGGYLKRSIGDNRATVLCVGFTHDNKQILAGFGTGGYKSAHVLVIDVATGREKILGKEVDHHKGLVFDLAIHPKDMFVVTASFDHTLKIWSLYSDFEKVKTLTGHTGYLYCVSMSSDGKFAVSAGQDKTIKKWNLKKNVCTLTIGGHEGTIRQVCITSQGDKVISGSEDGKVRVCCLDNGTILHEYDSHVQLVFCIAVTRNDKQVITVGTDNAAKVLDLESGQLQFELQGHCKEIISCTTSKDDRHIFTGGAEGVIRMWSLQSGTEERVFHGHAERVRYIAISPNGKLMASGSEDCSLKIWDCDIDSSKIVPNQQGHTSAVSAIALSANGKMAATASHDSTVRIWDLASYSSIHTLFGHSDIISCITIADALSCVISGSSDKTIRIWNMKIGELCGEPLIGHRYMVTAVHATTYKGKDILLSGSCDNIIILWDIKCKIQLYHLIADSYNVMNLFSSSYSEQPCLQIMAAFRGSVCKWELSQLQDNSSVPKLYPVHNHCQLQTPNYPAIPHTVQNGFIVGWEEMSRIRFWDLDNDIDSKIVSGHDDFDIVTSLHLSQDGGILVCGSQHGFLNIIGLCKAGNPMGRLQTPDNMTSPVTAITALQSDDHDAMFFFAGFHNGMILTWETNDKARVYECGKTPAKSHENGALTISNGKNVGQGSSTITNLVAYTEDKTVKLLSTGLKQDDTSITIWDVNAGKRIHQLYGHTDIVTSVCMTSHVNVMSSSLDGSVIYWDLKTNGHQCYKSPDAITCLAVTADSNNYIIGSKRNVMEVHEVTTGELLKSFSLGSKFNMKKLALSVDGKHVNCCYDDHTAETRCLNTGKLVSDMVGHQNEWGNISKCSGSDMVISNNTHCRVNLWNPATGESLATIGSSHGNSTQKVASSRSPANKSTGHRRMITAVHINKDLILTGSYDKSLNIWKVVKSQNCQSVLIDSYYFEHAVTSINMTQDNVICIGLLSGLVCFIQMKEGA</sequence>
<dbReference type="GeneID" id="102805925"/>
<dbReference type="InterPro" id="IPR036388">
    <property type="entry name" value="WH-like_DNA-bd_sf"/>
</dbReference>
<keyword evidence="2" id="KW-0677">Repeat</keyword>
<feature type="repeat" description="WD" evidence="3">
    <location>
        <begin position="549"/>
        <end position="579"/>
    </location>
</feature>
<dbReference type="PANTHER" id="PTHR19879">
    <property type="entry name" value="TRANSCRIPTION INITIATION FACTOR TFIID"/>
    <property type="match status" value="1"/>
</dbReference>
<dbReference type="SMART" id="SM00320">
    <property type="entry name" value="WD40"/>
    <property type="match status" value="17"/>
</dbReference>
<dbReference type="RefSeq" id="XP_006814872.1">
    <property type="nucleotide sequence ID" value="XM_006814809.1"/>
</dbReference>
<accession>A0ABM0M4D1</accession>
<dbReference type="Gene3D" id="1.10.10.10">
    <property type="entry name" value="Winged helix-like DNA-binding domain superfamily/Winged helix DNA-binding domain"/>
    <property type="match status" value="1"/>
</dbReference>
<feature type="region of interest" description="Disordered" evidence="4">
    <location>
        <begin position="1275"/>
        <end position="1296"/>
    </location>
</feature>
<dbReference type="SUPFAM" id="SSF52540">
    <property type="entry name" value="P-loop containing nucleoside triphosphate hydrolases"/>
    <property type="match status" value="1"/>
</dbReference>
<keyword evidence="1 3" id="KW-0853">WD repeat</keyword>
<dbReference type="PROSITE" id="PS50082">
    <property type="entry name" value="WD_REPEATS_2"/>
    <property type="match status" value="10"/>
</dbReference>
<dbReference type="PROSITE" id="PS50294">
    <property type="entry name" value="WD_REPEATS_REGION"/>
    <property type="match status" value="7"/>
</dbReference>
<gene>
    <name evidence="7" type="primary">LOC102805925</name>
</gene>
<feature type="repeat" description="WD" evidence="3">
    <location>
        <begin position="761"/>
        <end position="795"/>
    </location>
</feature>
<feature type="repeat" description="WD" evidence="3">
    <location>
        <begin position="1294"/>
        <end position="1333"/>
    </location>
</feature>
<feature type="repeat" description="WD" evidence="3">
    <location>
        <begin position="804"/>
        <end position="840"/>
    </location>
</feature>